<proteinExistence type="predicted"/>
<evidence type="ECO:0000313" key="2">
    <source>
        <dbReference type="Proteomes" id="UP000534286"/>
    </source>
</evidence>
<gene>
    <name evidence="1" type="ORF">FHR32_006742</name>
</gene>
<protein>
    <submittedName>
        <fullName evidence="1">Uncharacterized protein</fullName>
    </submittedName>
</protein>
<name>A0A7W7S3M3_9ACTN</name>
<comment type="caution">
    <text evidence="1">The sequence shown here is derived from an EMBL/GenBank/DDBJ whole genome shotgun (WGS) entry which is preliminary data.</text>
</comment>
<dbReference type="AlphaFoldDB" id="A0A7W7S3M3"/>
<organism evidence="1 2">
    <name type="scientific">Streptosporangium album</name>
    <dbReference type="NCBI Taxonomy" id="47479"/>
    <lineage>
        <taxon>Bacteria</taxon>
        <taxon>Bacillati</taxon>
        <taxon>Actinomycetota</taxon>
        <taxon>Actinomycetes</taxon>
        <taxon>Streptosporangiales</taxon>
        <taxon>Streptosporangiaceae</taxon>
        <taxon>Streptosporangium</taxon>
    </lineage>
</organism>
<accession>A0A7W7S3M3</accession>
<reference evidence="1 2" key="1">
    <citation type="submission" date="2020-08" db="EMBL/GenBank/DDBJ databases">
        <title>Sequencing the genomes of 1000 actinobacteria strains.</title>
        <authorList>
            <person name="Klenk H.-P."/>
        </authorList>
    </citation>
    <scope>NUCLEOTIDE SEQUENCE [LARGE SCALE GENOMIC DNA]</scope>
    <source>
        <strain evidence="1 2">DSM 43023</strain>
    </source>
</reference>
<dbReference type="Proteomes" id="UP000534286">
    <property type="component" value="Unassembled WGS sequence"/>
</dbReference>
<dbReference type="EMBL" id="JACHJU010000003">
    <property type="protein sequence ID" value="MBB4942356.1"/>
    <property type="molecule type" value="Genomic_DNA"/>
</dbReference>
<evidence type="ECO:0000313" key="1">
    <source>
        <dbReference type="EMBL" id="MBB4942356.1"/>
    </source>
</evidence>
<dbReference type="RefSeq" id="WP_184758335.1">
    <property type="nucleotide sequence ID" value="NZ_BAABEK010000054.1"/>
</dbReference>
<sequence length="77" mass="8583">MTLAELTALYGRTWTISASVGGGWYAVRRAAISTYGREHGLSDVRCGANLVELTSNLEAEMRLESQRWRHASVRRVS</sequence>
<keyword evidence="2" id="KW-1185">Reference proteome</keyword>